<protein>
    <submittedName>
        <fullName evidence="1">Uncharacterized protein</fullName>
    </submittedName>
</protein>
<sequence>MYIHYSYEIINMKIRPDFAHCVLAQLANRPAVSVDGRKQVKPRGALDGLDRRDETFERSFVEHFRVRHNERLHQVLARALLHLLVLAIRRQHGLEEMRRHRDVRRIPNNFVPNRPLLRGVVVARQVQRARNHVHVPVPRRQVPHKRLEKRPVVAVEPVSYLRAYVRQHERLVHRLLVDLAVARWRHVAPVVPAPEIIAQQRPVLLRNRRVLAELGLLTIPWPPQRILSQMFCHLSIISSNITHTVYL</sequence>
<dbReference type="AlphaFoldDB" id="A0A1R1YN05"/>
<name>A0A1R1YN05_9FUNG</name>
<reference evidence="2" key="1">
    <citation type="submission" date="2017-01" db="EMBL/GenBank/DDBJ databases">
        <authorList>
            <person name="Wang Y."/>
            <person name="White M."/>
            <person name="Kvist S."/>
            <person name="Moncalvo J.-M."/>
        </authorList>
    </citation>
    <scope>NUCLEOTIDE SEQUENCE [LARGE SCALE GENOMIC DNA]</scope>
    <source>
        <strain evidence="2">ID-206-W2</strain>
    </source>
</reference>
<gene>
    <name evidence="1" type="ORF">AYI69_g2236</name>
</gene>
<accession>A0A1R1YN05</accession>
<comment type="caution">
    <text evidence="1">The sequence shown here is derived from an EMBL/GenBank/DDBJ whole genome shotgun (WGS) entry which is preliminary data.</text>
</comment>
<dbReference type="Proteomes" id="UP000187429">
    <property type="component" value="Unassembled WGS sequence"/>
</dbReference>
<evidence type="ECO:0000313" key="2">
    <source>
        <dbReference type="Proteomes" id="UP000187429"/>
    </source>
</evidence>
<dbReference type="EMBL" id="LSSM01000647">
    <property type="protein sequence ID" value="OMJ28291.1"/>
    <property type="molecule type" value="Genomic_DNA"/>
</dbReference>
<proteinExistence type="predicted"/>
<evidence type="ECO:0000313" key="1">
    <source>
        <dbReference type="EMBL" id="OMJ28291.1"/>
    </source>
</evidence>
<keyword evidence="2" id="KW-1185">Reference proteome</keyword>
<organism evidence="1 2">
    <name type="scientific">Smittium culicis</name>
    <dbReference type="NCBI Taxonomy" id="133412"/>
    <lineage>
        <taxon>Eukaryota</taxon>
        <taxon>Fungi</taxon>
        <taxon>Fungi incertae sedis</taxon>
        <taxon>Zoopagomycota</taxon>
        <taxon>Kickxellomycotina</taxon>
        <taxon>Harpellomycetes</taxon>
        <taxon>Harpellales</taxon>
        <taxon>Legeriomycetaceae</taxon>
        <taxon>Smittium</taxon>
    </lineage>
</organism>